<gene>
    <name evidence="8" type="ORF">NF557_10735</name>
</gene>
<keyword evidence="6" id="KW-0813">Transport</keyword>
<dbReference type="InterPro" id="IPR013525">
    <property type="entry name" value="ABC2_TM"/>
</dbReference>
<keyword evidence="9" id="KW-1185">Reference proteome</keyword>
<feature type="transmembrane region" description="Helical" evidence="6">
    <location>
        <begin position="155"/>
        <end position="179"/>
    </location>
</feature>
<feature type="transmembrane region" description="Helical" evidence="6">
    <location>
        <begin position="120"/>
        <end position="143"/>
    </location>
</feature>
<dbReference type="PANTHER" id="PTHR43027">
    <property type="entry name" value="DOXORUBICIN RESISTANCE ABC TRANSPORTER PERMEASE PROTEIN DRRC-RELATED"/>
    <property type="match status" value="1"/>
</dbReference>
<dbReference type="InterPro" id="IPR047817">
    <property type="entry name" value="ABC2_TM_bact-type"/>
</dbReference>
<reference evidence="8" key="1">
    <citation type="submission" date="2022-06" db="EMBL/GenBank/DDBJ databases">
        <title>Ornithinimicrobium JY.X270.</title>
        <authorList>
            <person name="Huang Y."/>
        </authorList>
    </citation>
    <scope>NUCLEOTIDE SEQUENCE</scope>
    <source>
        <strain evidence="8">JY.X270</strain>
    </source>
</reference>
<dbReference type="PROSITE" id="PS51012">
    <property type="entry name" value="ABC_TM2"/>
    <property type="match status" value="1"/>
</dbReference>
<evidence type="ECO:0000313" key="9">
    <source>
        <dbReference type="Proteomes" id="UP001056535"/>
    </source>
</evidence>
<dbReference type="Pfam" id="PF01061">
    <property type="entry name" value="ABC2_membrane"/>
    <property type="match status" value="1"/>
</dbReference>
<keyword evidence="4 6" id="KW-0472">Membrane</keyword>
<feature type="transmembrane region" description="Helical" evidence="6">
    <location>
        <begin position="76"/>
        <end position="99"/>
    </location>
</feature>
<keyword evidence="2 6" id="KW-0812">Transmembrane</keyword>
<dbReference type="PIRSF" id="PIRSF006648">
    <property type="entry name" value="DrrB"/>
    <property type="match status" value="1"/>
</dbReference>
<dbReference type="RefSeq" id="WP_252619262.1">
    <property type="nucleotide sequence ID" value="NZ_CP099490.1"/>
</dbReference>
<keyword evidence="3 6" id="KW-1133">Transmembrane helix</keyword>
<dbReference type="InterPro" id="IPR000412">
    <property type="entry name" value="ABC_2_transport"/>
</dbReference>
<evidence type="ECO:0000256" key="3">
    <source>
        <dbReference type="ARBA" id="ARBA00022989"/>
    </source>
</evidence>
<dbReference type="Proteomes" id="UP001056535">
    <property type="component" value="Chromosome"/>
</dbReference>
<name>A0ABY4YEA8_9MICO</name>
<evidence type="ECO:0000256" key="1">
    <source>
        <dbReference type="ARBA" id="ARBA00004141"/>
    </source>
</evidence>
<feature type="transmembrane region" description="Helical" evidence="6">
    <location>
        <begin position="36"/>
        <end position="56"/>
    </location>
</feature>
<accession>A0ABY4YEA8</accession>
<feature type="domain" description="ABC transmembrane type-2" evidence="7">
    <location>
        <begin position="34"/>
        <end position="265"/>
    </location>
</feature>
<proteinExistence type="inferred from homology"/>
<feature type="transmembrane region" description="Helical" evidence="6">
    <location>
        <begin position="186"/>
        <end position="204"/>
    </location>
</feature>
<evidence type="ECO:0000259" key="7">
    <source>
        <dbReference type="PROSITE" id="PS51012"/>
    </source>
</evidence>
<evidence type="ECO:0000256" key="4">
    <source>
        <dbReference type="ARBA" id="ARBA00023136"/>
    </source>
</evidence>
<comment type="subcellular location">
    <subcellularLocation>
        <location evidence="6">Cell membrane</location>
        <topology evidence="6">Multi-pass membrane protein</topology>
    </subcellularLocation>
    <subcellularLocation>
        <location evidence="1">Membrane</location>
        <topology evidence="1">Multi-pass membrane protein</topology>
    </subcellularLocation>
</comment>
<keyword evidence="6" id="KW-1003">Cell membrane</keyword>
<sequence>MSTSTLSPARSRTGTRGLPTLIAAELRLFLRDPGNVFFVLAFPTVLLIGMGFAIPGMRDPITDLPEPWLGLRAVDLFVPLMLCVATATAGLTTVPSYLASYRETGVLRRMATTPMRPQGVLIAQAVVQLAAVAVGCALALLTARLVFDAPMAQNPALALLVLVLATTAMFGIGVLIGGLASKGSTASGIGMLIYFPMLFLAGLWTPGPMMPDAVEKVATYTPLGAASQAMNDAWFGLGMPWVQLVVMAAWTVLLFVIAARTFRWEV</sequence>
<comment type="similarity">
    <text evidence="6">Belongs to the ABC-2 integral membrane protein family.</text>
</comment>
<dbReference type="EMBL" id="CP099490">
    <property type="protein sequence ID" value="USQ75116.1"/>
    <property type="molecule type" value="Genomic_DNA"/>
</dbReference>
<feature type="transmembrane region" description="Helical" evidence="6">
    <location>
        <begin position="241"/>
        <end position="262"/>
    </location>
</feature>
<organism evidence="8 9">
    <name type="scientific">Ornithinimicrobium cryptoxanthini</name>
    <dbReference type="NCBI Taxonomy" id="2934161"/>
    <lineage>
        <taxon>Bacteria</taxon>
        <taxon>Bacillati</taxon>
        <taxon>Actinomycetota</taxon>
        <taxon>Actinomycetes</taxon>
        <taxon>Micrococcales</taxon>
        <taxon>Ornithinimicrobiaceae</taxon>
        <taxon>Ornithinimicrobium</taxon>
    </lineage>
</organism>
<evidence type="ECO:0000256" key="6">
    <source>
        <dbReference type="RuleBase" id="RU361157"/>
    </source>
</evidence>
<evidence type="ECO:0000256" key="2">
    <source>
        <dbReference type="ARBA" id="ARBA00022692"/>
    </source>
</evidence>
<evidence type="ECO:0000313" key="8">
    <source>
        <dbReference type="EMBL" id="USQ75116.1"/>
    </source>
</evidence>
<dbReference type="InterPro" id="IPR052902">
    <property type="entry name" value="ABC-2_transporter"/>
</dbReference>
<keyword evidence="5" id="KW-0046">Antibiotic resistance</keyword>
<evidence type="ECO:0000256" key="5">
    <source>
        <dbReference type="ARBA" id="ARBA00023251"/>
    </source>
</evidence>
<dbReference type="PANTHER" id="PTHR43027:SF2">
    <property type="entry name" value="TRANSPORT PERMEASE PROTEIN"/>
    <property type="match status" value="1"/>
</dbReference>
<protein>
    <recommendedName>
        <fullName evidence="6">Transport permease protein</fullName>
    </recommendedName>
</protein>